<dbReference type="FunFam" id="3.30.565.10:FF:000006">
    <property type="entry name" value="Sensor histidine kinase WalK"/>
    <property type="match status" value="1"/>
</dbReference>
<dbReference type="InterPro" id="IPR005467">
    <property type="entry name" value="His_kinase_dom"/>
</dbReference>
<keyword evidence="9 17" id="KW-0418">Kinase</keyword>
<dbReference type="Pfam" id="PF00512">
    <property type="entry name" value="HisKA"/>
    <property type="match status" value="1"/>
</dbReference>
<dbReference type="GO" id="GO:0005524">
    <property type="term" value="F:ATP binding"/>
    <property type="evidence" value="ECO:0007669"/>
    <property type="project" value="UniProtKB-KW"/>
</dbReference>
<dbReference type="PRINTS" id="PR00344">
    <property type="entry name" value="BCTRLSENSOR"/>
</dbReference>
<evidence type="ECO:0000256" key="9">
    <source>
        <dbReference type="ARBA" id="ARBA00022777"/>
    </source>
</evidence>
<reference evidence="17" key="2">
    <citation type="submission" date="2007-08" db="EMBL/GenBank/DDBJ databases">
        <authorList>
            <person name="Fulton L."/>
            <person name="Clifton S."/>
            <person name="Fulton B."/>
            <person name="Xu J."/>
            <person name="Minx P."/>
            <person name="Pepin K.H."/>
            <person name="Johnson M."/>
            <person name="Thiruvilangam P."/>
            <person name="Bhonagiri V."/>
            <person name="Nash W.E."/>
            <person name="Wang C."/>
            <person name="Mardis E.R."/>
            <person name="Wilson R.K."/>
        </authorList>
    </citation>
    <scope>NUCLEOTIDE SEQUENCE [LARGE SCALE GENOMIC DNA]</scope>
    <source>
        <strain evidence="17">DSM 753</strain>
    </source>
</reference>
<evidence type="ECO:0000256" key="8">
    <source>
        <dbReference type="ARBA" id="ARBA00022741"/>
    </source>
</evidence>
<dbReference type="EMBL" id="ABCB02000021">
    <property type="protein sequence ID" value="EDO59606.1"/>
    <property type="molecule type" value="Genomic_DNA"/>
</dbReference>
<evidence type="ECO:0000313" key="18">
    <source>
        <dbReference type="EMBL" id="PEQ25182.1"/>
    </source>
</evidence>
<keyword evidence="19" id="KW-1185">Reference proteome</keyword>
<reference evidence="18 19" key="3">
    <citation type="submission" date="2017-07" db="EMBL/GenBank/DDBJ databases">
        <title>Prevalence of linear plasmids in Cutibacterium (Propionibacterium) acnes isolates obtained from prostatic tissue.</title>
        <authorList>
            <person name="Davidsson S."/>
            <person name="Carlsson J."/>
            <person name="Molling P."/>
            <person name="Andren O."/>
            <person name="Andersson S.-O."/>
            <person name="Brzuszkiewicz E."/>
            <person name="Poehlein A."/>
            <person name="Al-Zeer M."/>
            <person name="Brinkmann V."/>
            <person name="Scavenius C."/>
            <person name="Nazipi S."/>
            <person name="Soderquist B."/>
            <person name="Bruggemann H."/>
        </authorList>
    </citation>
    <scope>NUCLEOTIDE SEQUENCE [LARGE SCALE GENOMIC DNA]</scope>
    <source>
        <strain evidence="18 19">DSM 753</strain>
    </source>
</reference>
<dbReference type="SMART" id="SM00387">
    <property type="entry name" value="HATPase_c"/>
    <property type="match status" value="1"/>
</dbReference>
<comment type="caution">
    <text evidence="17">The sequence shown here is derived from an EMBL/GenBank/DDBJ whole genome shotgun (WGS) entry which is preliminary data.</text>
</comment>
<dbReference type="GO" id="GO:0005886">
    <property type="term" value="C:plasma membrane"/>
    <property type="evidence" value="ECO:0007669"/>
    <property type="project" value="UniProtKB-SubCell"/>
</dbReference>
<dbReference type="PROSITE" id="PS50109">
    <property type="entry name" value="HIS_KIN"/>
    <property type="match status" value="1"/>
</dbReference>
<dbReference type="InterPro" id="IPR050398">
    <property type="entry name" value="HssS/ArlS-like"/>
</dbReference>
<dbReference type="GO" id="GO:0000155">
    <property type="term" value="F:phosphorelay sensor kinase activity"/>
    <property type="evidence" value="ECO:0007669"/>
    <property type="project" value="InterPro"/>
</dbReference>
<evidence type="ECO:0000259" key="16">
    <source>
        <dbReference type="PROSITE" id="PS50885"/>
    </source>
</evidence>
<proteinExistence type="predicted"/>
<evidence type="ECO:0000259" key="15">
    <source>
        <dbReference type="PROSITE" id="PS50109"/>
    </source>
</evidence>
<dbReference type="eggNOG" id="COG5002">
    <property type="taxonomic scope" value="Bacteria"/>
</dbReference>
<feature type="domain" description="Histidine kinase" evidence="15">
    <location>
        <begin position="263"/>
        <end position="480"/>
    </location>
</feature>
<dbReference type="EMBL" id="NOXF01000002">
    <property type="protein sequence ID" value="PEQ25182.1"/>
    <property type="molecule type" value="Genomic_DNA"/>
</dbReference>
<protein>
    <recommendedName>
        <fullName evidence="3">histidine kinase</fullName>
        <ecNumber evidence="3">2.7.13.3</ecNumber>
    </recommendedName>
</protein>
<dbReference type="InterPro" id="IPR004358">
    <property type="entry name" value="Sig_transdc_His_kin-like_C"/>
</dbReference>
<dbReference type="CDD" id="cd00082">
    <property type="entry name" value="HisKA"/>
    <property type="match status" value="1"/>
</dbReference>
<evidence type="ECO:0000256" key="11">
    <source>
        <dbReference type="ARBA" id="ARBA00022989"/>
    </source>
</evidence>
<dbReference type="InterPro" id="IPR003594">
    <property type="entry name" value="HATPase_dom"/>
</dbReference>
<dbReference type="SUPFAM" id="SSF55874">
    <property type="entry name" value="ATPase domain of HSP90 chaperone/DNA topoisomerase II/histidine kinase"/>
    <property type="match status" value="1"/>
</dbReference>
<keyword evidence="6" id="KW-0808">Transferase</keyword>
<keyword evidence="7 14" id="KW-0812">Transmembrane</keyword>
<keyword evidence="8" id="KW-0547">Nucleotide-binding</keyword>
<sequence length="489" mass="54498">MAARKTLFKKYLQVSMSIVLISFLLLGTMLLFFISQYWQNDKNELLRRNAESISALTQKSLVEDADTGTYYISNRYVLQGFLSTFSDSSNADIFITDVQGKTLLCSEGGNCIHTQQSIPDKIMKDVLNNGFVSTSNLGGIYPYSHFTVGVPVTSESGVQVGAVFTSTDALYLTSFRNDVLKMFLFAAIAALTISFFAVGLFSYKMVRPLREMAEAARCFGSGDFSRRVPVTSDDEIGDLAVAFNNMAASLSSSEGTRRSFIANVSHELKTPMTTIAGFIDGILDGTIPPDKQNYYLKIVSDEVKRLSRLVKTMLDLSRIDNGELRMNKTCFELRDIILSVMITFEDSIEKKEVEIRGLEDAPAIFVDGDPDMIHQVVYNLVENAVKFVNPQGYIDVRVLNKGTKAVVKIRNSGQGISADEIPLIFDKFYKTDKSRSMDKNGMGLGLYIVRTIIKLHGGDITVSSVEGEYCEFEFWLPKQPEEQPPLLKE</sequence>
<organism evidence="17">
    <name type="scientific">[Clostridium] leptum DSM 753</name>
    <dbReference type="NCBI Taxonomy" id="428125"/>
    <lineage>
        <taxon>Bacteria</taxon>
        <taxon>Bacillati</taxon>
        <taxon>Bacillota</taxon>
        <taxon>Clostridia</taxon>
        <taxon>Eubacteriales</taxon>
        <taxon>Oscillospiraceae</taxon>
        <taxon>Oscillospiraceae incertae sedis</taxon>
    </lineage>
</organism>
<dbReference type="HOGENOM" id="CLU_000445_89_6_9"/>
<evidence type="ECO:0000256" key="2">
    <source>
        <dbReference type="ARBA" id="ARBA00004651"/>
    </source>
</evidence>
<evidence type="ECO:0000256" key="13">
    <source>
        <dbReference type="ARBA" id="ARBA00023136"/>
    </source>
</evidence>
<evidence type="ECO:0000256" key="3">
    <source>
        <dbReference type="ARBA" id="ARBA00012438"/>
    </source>
</evidence>
<dbReference type="PROSITE" id="PS50885">
    <property type="entry name" value="HAMP"/>
    <property type="match status" value="1"/>
</dbReference>
<keyword evidence="12" id="KW-0902">Two-component regulatory system</keyword>
<dbReference type="EC" id="2.7.13.3" evidence="3"/>
<gene>
    <name evidence="18" type="ORF">CH238_03865</name>
    <name evidence="17" type="ORF">CLOLEP_03656</name>
</gene>
<dbReference type="PANTHER" id="PTHR45528:SF1">
    <property type="entry name" value="SENSOR HISTIDINE KINASE CPXA"/>
    <property type="match status" value="1"/>
</dbReference>
<evidence type="ECO:0000256" key="10">
    <source>
        <dbReference type="ARBA" id="ARBA00022840"/>
    </source>
</evidence>
<dbReference type="InterPro" id="IPR036890">
    <property type="entry name" value="HATPase_C_sf"/>
</dbReference>
<evidence type="ECO:0000313" key="19">
    <source>
        <dbReference type="Proteomes" id="UP000220611"/>
    </source>
</evidence>
<dbReference type="AlphaFoldDB" id="A7VYH8"/>
<comment type="catalytic activity">
    <reaction evidence="1">
        <text>ATP + protein L-histidine = ADP + protein N-phospho-L-histidine.</text>
        <dbReference type="EC" id="2.7.13.3"/>
    </reaction>
</comment>
<keyword evidence="11 14" id="KW-1133">Transmembrane helix</keyword>
<dbReference type="InterPro" id="IPR003661">
    <property type="entry name" value="HisK_dim/P_dom"/>
</dbReference>
<evidence type="ECO:0000256" key="4">
    <source>
        <dbReference type="ARBA" id="ARBA00022475"/>
    </source>
</evidence>
<dbReference type="Proteomes" id="UP000220611">
    <property type="component" value="Unassembled WGS sequence"/>
</dbReference>
<dbReference type="SMART" id="SM00388">
    <property type="entry name" value="HisKA"/>
    <property type="match status" value="1"/>
</dbReference>
<dbReference type="CDD" id="cd00075">
    <property type="entry name" value="HATPase"/>
    <property type="match status" value="1"/>
</dbReference>
<dbReference type="SMART" id="SM00304">
    <property type="entry name" value="HAMP"/>
    <property type="match status" value="1"/>
</dbReference>
<dbReference type="Gene3D" id="1.10.287.130">
    <property type="match status" value="1"/>
</dbReference>
<evidence type="ECO:0000313" key="17">
    <source>
        <dbReference type="EMBL" id="EDO59606.1"/>
    </source>
</evidence>
<accession>A7VYH8</accession>
<name>A7VYH8_9FIRM</name>
<dbReference type="InterPro" id="IPR003660">
    <property type="entry name" value="HAMP_dom"/>
</dbReference>
<comment type="subcellular location">
    <subcellularLocation>
        <location evidence="2">Cell membrane</location>
        <topology evidence="2">Multi-pass membrane protein</topology>
    </subcellularLocation>
</comment>
<dbReference type="InterPro" id="IPR036097">
    <property type="entry name" value="HisK_dim/P_sf"/>
</dbReference>
<dbReference type="eggNOG" id="COG3850">
    <property type="taxonomic scope" value="Bacteria"/>
</dbReference>
<feature type="transmembrane region" description="Helical" evidence="14">
    <location>
        <begin position="12"/>
        <end position="38"/>
    </location>
</feature>
<evidence type="ECO:0000256" key="7">
    <source>
        <dbReference type="ARBA" id="ARBA00022692"/>
    </source>
</evidence>
<dbReference type="Gene3D" id="3.30.565.10">
    <property type="entry name" value="Histidine kinase-like ATPase, C-terminal domain"/>
    <property type="match status" value="1"/>
</dbReference>
<dbReference type="OrthoDB" id="9813151at2"/>
<dbReference type="Pfam" id="PF00672">
    <property type="entry name" value="HAMP"/>
    <property type="match status" value="1"/>
</dbReference>
<feature type="transmembrane region" description="Helical" evidence="14">
    <location>
        <begin position="182"/>
        <end position="203"/>
    </location>
</feature>
<keyword evidence="10" id="KW-0067">ATP-binding</keyword>
<evidence type="ECO:0000256" key="14">
    <source>
        <dbReference type="SAM" id="Phobius"/>
    </source>
</evidence>
<dbReference type="Pfam" id="PF02518">
    <property type="entry name" value="HATPase_c"/>
    <property type="match status" value="1"/>
</dbReference>
<dbReference type="Gene3D" id="6.10.340.10">
    <property type="match status" value="1"/>
</dbReference>
<evidence type="ECO:0000256" key="1">
    <source>
        <dbReference type="ARBA" id="ARBA00000085"/>
    </source>
</evidence>
<keyword evidence="5" id="KW-0597">Phosphoprotein</keyword>
<evidence type="ECO:0000256" key="12">
    <source>
        <dbReference type="ARBA" id="ARBA00023012"/>
    </source>
</evidence>
<feature type="domain" description="HAMP" evidence="16">
    <location>
        <begin position="203"/>
        <end position="255"/>
    </location>
</feature>
<dbReference type="CDD" id="cd06225">
    <property type="entry name" value="HAMP"/>
    <property type="match status" value="1"/>
</dbReference>
<dbReference type="SUPFAM" id="SSF47384">
    <property type="entry name" value="Homodimeric domain of signal transducing histidine kinase"/>
    <property type="match status" value="1"/>
</dbReference>
<dbReference type="PANTHER" id="PTHR45528">
    <property type="entry name" value="SENSOR HISTIDINE KINASE CPXA"/>
    <property type="match status" value="1"/>
</dbReference>
<evidence type="ECO:0000256" key="6">
    <source>
        <dbReference type="ARBA" id="ARBA00022679"/>
    </source>
</evidence>
<dbReference type="SUPFAM" id="SSF158472">
    <property type="entry name" value="HAMP domain-like"/>
    <property type="match status" value="1"/>
</dbReference>
<dbReference type="Proteomes" id="UP000003490">
    <property type="component" value="Unassembled WGS sequence"/>
</dbReference>
<keyword evidence="4" id="KW-1003">Cell membrane</keyword>
<evidence type="ECO:0000256" key="5">
    <source>
        <dbReference type="ARBA" id="ARBA00022553"/>
    </source>
</evidence>
<reference evidence="17" key="1">
    <citation type="submission" date="2007-08" db="EMBL/GenBank/DDBJ databases">
        <title>Draft genome sequence of Clostridium leptum (DSM 753).</title>
        <authorList>
            <person name="Sudarsanam P."/>
            <person name="Ley R."/>
            <person name="Guruge J."/>
            <person name="Turnbaugh P.J."/>
            <person name="Mahowald M."/>
            <person name="Liep D."/>
            <person name="Gordon J."/>
        </authorList>
    </citation>
    <scope>NUCLEOTIDE SEQUENCE [LARGE SCALE GENOMIC DNA]</scope>
    <source>
        <strain evidence="17">DSM 753</strain>
    </source>
</reference>
<keyword evidence="13 14" id="KW-0472">Membrane</keyword>
<dbReference type="FunFam" id="1.10.287.130:FF:000001">
    <property type="entry name" value="Two-component sensor histidine kinase"/>
    <property type="match status" value="1"/>
</dbReference>